<evidence type="ECO:0000256" key="1">
    <source>
        <dbReference type="ARBA" id="ARBA00007626"/>
    </source>
</evidence>
<organism evidence="5">
    <name type="scientific">Oryza punctata</name>
    <name type="common">Red rice</name>
    <dbReference type="NCBI Taxonomy" id="4537"/>
    <lineage>
        <taxon>Eukaryota</taxon>
        <taxon>Viridiplantae</taxon>
        <taxon>Streptophyta</taxon>
        <taxon>Embryophyta</taxon>
        <taxon>Tracheophyta</taxon>
        <taxon>Spermatophyta</taxon>
        <taxon>Magnoliopsida</taxon>
        <taxon>Liliopsida</taxon>
        <taxon>Poales</taxon>
        <taxon>Poaceae</taxon>
        <taxon>BOP clade</taxon>
        <taxon>Oryzoideae</taxon>
        <taxon>Oryzeae</taxon>
        <taxon>Oryzinae</taxon>
        <taxon>Oryza</taxon>
    </lineage>
</organism>
<dbReference type="STRING" id="4537.A0A0E0JHI9"/>
<dbReference type="EnsemblPlants" id="OPUNC01G12390.1">
    <property type="protein sequence ID" value="OPUNC01G12390.1"/>
    <property type="gene ID" value="OPUNC01G12390"/>
</dbReference>
<name>A0A0E0JHI9_ORYPU</name>
<keyword evidence="2" id="KW-0677">Repeat</keyword>
<feature type="repeat" description="PPR" evidence="4">
    <location>
        <begin position="28"/>
        <end position="62"/>
    </location>
</feature>
<dbReference type="Proteomes" id="UP000026962">
    <property type="component" value="Chromosome 1"/>
</dbReference>
<dbReference type="Pfam" id="PF13041">
    <property type="entry name" value="PPR_2"/>
    <property type="match status" value="1"/>
</dbReference>
<dbReference type="SUPFAM" id="SSF48452">
    <property type="entry name" value="TPR-like"/>
    <property type="match status" value="1"/>
</dbReference>
<reference evidence="5" key="1">
    <citation type="submission" date="2015-04" db="UniProtKB">
        <authorList>
            <consortium name="EnsemblPlants"/>
        </authorList>
    </citation>
    <scope>IDENTIFICATION</scope>
</reference>
<proteinExistence type="inferred from homology"/>
<evidence type="ECO:0000256" key="4">
    <source>
        <dbReference type="PROSITE-ProRule" id="PRU00708"/>
    </source>
</evidence>
<dbReference type="PANTHER" id="PTHR45717:SF8">
    <property type="entry name" value="OS01G0301000 PROTEIN"/>
    <property type="match status" value="1"/>
</dbReference>
<dbReference type="InterPro" id="IPR002885">
    <property type="entry name" value="PPR_rpt"/>
</dbReference>
<reference evidence="5" key="2">
    <citation type="submission" date="2018-05" db="EMBL/GenBank/DDBJ databases">
        <title>OpunRS2 (Oryza punctata Reference Sequence Version 2).</title>
        <authorList>
            <person name="Zhang J."/>
            <person name="Kudrna D."/>
            <person name="Lee S."/>
            <person name="Talag J."/>
            <person name="Welchert J."/>
            <person name="Wing R.A."/>
        </authorList>
    </citation>
    <scope>NUCLEOTIDE SEQUENCE [LARGE SCALE GENOMIC DNA]</scope>
</reference>
<dbReference type="PROSITE" id="PS51375">
    <property type="entry name" value="PPR"/>
    <property type="match status" value="2"/>
</dbReference>
<dbReference type="NCBIfam" id="TIGR00756">
    <property type="entry name" value="PPR"/>
    <property type="match status" value="2"/>
</dbReference>
<dbReference type="PANTHER" id="PTHR45717">
    <property type="entry name" value="OS12G0527900 PROTEIN"/>
    <property type="match status" value="1"/>
</dbReference>
<dbReference type="Pfam" id="PF01535">
    <property type="entry name" value="PPR"/>
    <property type="match status" value="1"/>
</dbReference>
<feature type="repeat" description="PPR" evidence="4">
    <location>
        <begin position="63"/>
        <end position="97"/>
    </location>
</feature>
<dbReference type="AlphaFoldDB" id="A0A0E0JHI9"/>
<keyword evidence="3" id="KW-0809">Transit peptide</keyword>
<accession>A0A0E0JHI9</accession>
<dbReference type="Gene3D" id="1.25.40.10">
    <property type="entry name" value="Tetratricopeptide repeat domain"/>
    <property type="match status" value="1"/>
</dbReference>
<dbReference type="Gramene" id="OPUNC01G12390.1">
    <property type="protein sequence ID" value="OPUNC01G12390.1"/>
    <property type="gene ID" value="OPUNC01G12390"/>
</dbReference>
<evidence type="ECO:0000313" key="5">
    <source>
        <dbReference type="EnsemblPlants" id="OPUNC01G12390.1"/>
    </source>
</evidence>
<dbReference type="GO" id="GO:0003729">
    <property type="term" value="F:mRNA binding"/>
    <property type="evidence" value="ECO:0007669"/>
    <property type="project" value="UniProtKB-ARBA"/>
</dbReference>
<keyword evidence="6" id="KW-1185">Reference proteome</keyword>
<comment type="similarity">
    <text evidence="1">Belongs to the PPR family. P subfamily.</text>
</comment>
<evidence type="ECO:0000256" key="3">
    <source>
        <dbReference type="ARBA" id="ARBA00022946"/>
    </source>
</evidence>
<dbReference type="InterPro" id="IPR011990">
    <property type="entry name" value="TPR-like_helical_dom_sf"/>
</dbReference>
<evidence type="ECO:0000313" key="6">
    <source>
        <dbReference type="Proteomes" id="UP000026962"/>
    </source>
</evidence>
<sequence>MEVQLMDWMVNTKQEYFFGIPSFTPDENHRTYGALLNCYCSAKMEEKAIYIYRKMDELGIPSSSKLMNNLVDHYLELGQYRKVANLFNKMKEKNVKPDELACCILMRSHAALNKIDA</sequence>
<dbReference type="GO" id="GO:0005739">
    <property type="term" value="C:mitochondrion"/>
    <property type="evidence" value="ECO:0007669"/>
    <property type="project" value="TreeGrafter"/>
</dbReference>
<dbReference type="eggNOG" id="KOG4197">
    <property type="taxonomic scope" value="Eukaryota"/>
</dbReference>
<protein>
    <recommendedName>
        <fullName evidence="7">Pentacotripeptide-repeat region of PRORP domain-containing protein</fullName>
    </recommendedName>
</protein>
<evidence type="ECO:0008006" key="7">
    <source>
        <dbReference type="Google" id="ProtNLM"/>
    </source>
</evidence>
<evidence type="ECO:0000256" key="2">
    <source>
        <dbReference type="ARBA" id="ARBA00022737"/>
    </source>
</evidence>
<dbReference type="HOGENOM" id="CLU_2088724_0_0_1"/>